<feature type="chain" id="PRO_5044562755" evidence="2">
    <location>
        <begin position="22"/>
        <end position="170"/>
    </location>
</feature>
<dbReference type="Proteomes" id="UP000184031">
    <property type="component" value="Unassembled WGS sequence"/>
</dbReference>
<gene>
    <name evidence="4" type="ORF">SAMN04487891_11558</name>
    <name evidence="5" type="ORF">SAMN05216293_3989</name>
</gene>
<dbReference type="OrthoDB" id="947434at2"/>
<evidence type="ECO:0000259" key="3">
    <source>
        <dbReference type="Pfam" id="PF13505"/>
    </source>
</evidence>
<reference evidence="5 6" key="1">
    <citation type="submission" date="2016-11" db="EMBL/GenBank/DDBJ databases">
        <authorList>
            <person name="Varghese N."/>
            <person name="Submissions S."/>
        </authorList>
    </citation>
    <scope>NUCLEOTIDE SEQUENCE [LARGE SCALE GENOMIC DNA]</scope>
    <source>
        <strain evidence="5 6">CGMCC 1.12174</strain>
        <strain evidence="4 7">DSM 26351</strain>
    </source>
</reference>
<accession>A0A3A1NT91</accession>
<dbReference type="SUPFAM" id="SSF56925">
    <property type="entry name" value="OMPA-like"/>
    <property type="match status" value="1"/>
</dbReference>
<evidence type="ECO:0000256" key="2">
    <source>
        <dbReference type="SAM" id="SignalP"/>
    </source>
</evidence>
<dbReference type="Proteomes" id="UP000198940">
    <property type="component" value="Unassembled WGS sequence"/>
</dbReference>
<feature type="domain" description="Outer membrane protein beta-barrel" evidence="3">
    <location>
        <begin position="14"/>
        <end position="169"/>
    </location>
</feature>
<evidence type="ECO:0000256" key="1">
    <source>
        <dbReference type="ARBA" id="ARBA00022729"/>
    </source>
</evidence>
<dbReference type="EMBL" id="FOKU01000015">
    <property type="protein sequence ID" value="SFC62022.1"/>
    <property type="molecule type" value="Genomic_DNA"/>
</dbReference>
<dbReference type="RefSeq" id="WP_072882864.1">
    <property type="nucleotide sequence ID" value="NZ_FOKU01000015.1"/>
</dbReference>
<dbReference type="AlphaFoldDB" id="A0A1M7CD75"/>
<proteinExistence type="predicted"/>
<protein>
    <submittedName>
        <fullName evidence="5">Outer membrane protein beta-barrel domain-containing protein</fullName>
    </submittedName>
</protein>
<keyword evidence="1 2" id="KW-0732">Signal</keyword>
<name>A0A1M7CD75_9FLAO</name>
<dbReference type="Pfam" id="PF13505">
    <property type="entry name" value="OMP_b-brl"/>
    <property type="match status" value="1"/>
</dbReference>
<evidence type="ECO:0000313" key="7">
    <source>
        <dbReference type="Proteomes" id="UP000198940"/>
    </source>
</evidence>
<sequence length="170" mass="18847">MKKQFVLSVFFVFVLTISTYGQEGFAAKAGFNNVSISIDTDDSFFGDASDSELGFYLGGGYNFELSEDFDIEPSLLFSFVDDLTSLYIPVMFKYKVADKFNIQGGPQINYLLEDLPDGEFGLDLAIGGGYQIDSNWFVEARYGFQVSRGGDFGDFVDINTLTVGAGYRFN</sequence>
<evidence type="ECO:0000313" key="4">
    <source>
        <dbReference type="EMBL" id="SFC62022.1"/>
    </source>
</evidence>
<dbReference type="InterPro" id="IPR027385">
    <property type="entry name" value="Beta-barrel_OMP"/>
</dbReference>
<organism evidence="5 6">
    <name type="scientific">Flagellimonas taeanensis</name>
    <dbReference type="NCBI Taxonomy" id="1005926"/>
    <lineage>
        <taxon>Bacteria</taxon>
        <taxon>Pseudomonadati</taxon>
        <taxon>Bacteroidota</taxon>
        <taxon>Flavobacteriia</taxon>
        <taxon>Flavobacteriales</taxon>
        <taxon>Flavobacteriaceae</taxon>
        <taxon>Flagellimonas</taxon>
    </lineage>
</organism>
<evidence type="ECO:0000313" key="5">
    <source>
        <dbReference type="EMBL" id="SHL65140.1"/>
    </source>
</evidence>
<comment type="caution">
    <text evidence="5">The sequence shown here is derived from an EMBL/GenBank/DDBJ whole genome shotgun (WGS) entry which is preliminary data.</text>
</comment>
<accession>A0A1M7CD75</accession>
<evidence type="ECO:0000313" key="6">
    <source>
        <dbReference type="Proteomes" id="UP000184031"/>
    </source>
</evidence>
<dbReference type="EMBL" id="FRAT01000013">
    <property type="protein sequence ID" value="SHL65140.1"/>
    <property type="molecule type" value="Genomic_DNA"/>
</dbReference>
<feature type="signal peptide" evidence="2">
    <location>
        <begin position="1"/>
        <end position="21"/>
    </location>
</feature>
<dbReference type="STRING" id="1055723.SAMN05216293_3989"/>
<keyword evidence="7" id="KW-1185">Reference proteome</keyword>
<dbReference type="InterPro" id="IPR011250">
    <property type="entry name" value="OMP/PagP_B-barrel"/>
</dbReference>